<organism evidence="1">
    <name type="scientific">Thomasclavelia ramosa</name>
    <dbReference type="NCBI Taxonomy" id="1547"/>
    <lineage>
        <taxon>Bacteria</taxon>
        <taxon>Bacillati</taxon>
        <taxon>Bacillota</taxon>
        <taxon>Erysipelotrichia</taxon>
        <taxon>Erysipelotrichales</taxon>
        <taxon>Coprobacillaceae</taxon>
        <taxon>Thomasclavelia</taxon>
    </lineage>
</organism>
<gene>
    <name evidence="1" type="ORF">CRLFYP8_02410</name>
</gene>
<accession>A0A6N3A787</accession>
<dbReference type="AlphaFoldDB" id="A0A6N3A787"/>
<proteinExistence type="predicted"/>
<sequence>MELNIYNLSKLYNPNEYNLLDIYITYLCQNL</sequence>
<name>A0A6N3A787_9FIRM</name>
<dbReference type="EMBL" id="CACRTL010000019">
    <property type="protein sequence ID" value="VYT87914.1"/>
    <property type="molecule type" value="Genomic_DNA"/>
</dbReference>
<protein>
    <submittedName>
        <fullName evidence="1">Uncharacterized protein</fullName>
    </submittedName>
</protein>
<reference evidence="1" key="1">
    <citation type="submission" date="2019-11" db="EMBL/GenBank/DDBJ databases">
        <authorList>
            <person name="Feng L."/>
        </authorList>
    </citation>
    <scope>NUCLEOTIDE SEQUENCE</scope>
    <source>
        <strain evidence="1">CramosumLFYP8</strain>
    </source>
</reference>
<evidence type="ECO:0000313" key="1">
    <source>
        <dbReference type="EMBL" id="VYT87914.1"/>
    </source>
</evidence>